<evidence type="ECO:0000256" key="3">
    <source>
        <dbReference type="ARBA" id="ARBA00005790"/>
    </source>
</evidence>
<dbReference type="RefSeq" id="WP_090172293.1">
    <property type="nucleotide sequence ID" value="NZ_FMXR01000006.1"/>
</dbReference>
<dbReference type="InterPro" id="IPR008145">
    <property type="entry name" value="GK/Ca_channel_bsu"/>
</dbReference>
<evidence type="ECO:0000256" key="9">
    <source>
        <dbReference type="ARBA" id="ARBA00022777"/>
    </source>
</evidence>
<dbReference type="HAMAP" id="MF_00328">
    <property type="entry name" value="Guanylate_kinase"/>
    <property type="match status" value="1"/>
</dbReference>
<comment type="catalytic activity">
    <reaction evidence="12 13">
        <text>GMP + ATP = GDP + ADP</text>
        <dbReference type="Rhea" id="RHEA:20780"/>
        <dbReference type="ChEBI" id="CHEBI:30616"/>
        <dbReference type="ChEBI" id="CHEBI:58115"/>
        <dbReference type="ChEBI" id="CHEBI:58189"/>
        <dbReference type="ChEBI" id="CHEBI:456216"/>
        <dbReference type="EC" id="2.7.4.8"/>
    </reaction>
</comment>
<dbReference type="InterPro" id="IPR027417">
    <property type="entry name" value="P-loop_NTPase"/>
</dbReference>
<evidence type="ECO:0000313" key="16">
    <source>
        <dbReference type="Proteomes" id="UP000199228"/>
    </source>
</evidence>
<dbReference type="PROSITE" id="PS00856">
    <property type="entry name" value="GUANYLATE_KINASE_1"/>
    <property type="match status" value="1"/>
</dbReference>
<evidence type="ECO:0000256" key="6">
    <source>
        <dbReference type="ARBA" id="ARBA00022490"/>
    </source>
</evidence>
<dbReference type="FunFam" id="3.30.63.10:FF:000005">
    <property type="entry name" value="Guanylate kinase"/>
    <property type="match status" value="1"/>
</dbReference>
<dbReference type="InterPro" id="IPR020590">
    <property type="entry name" value="Guanylate_kinase_CS"/>
</dbReference>
<dbReference type="CDD" id="cd00071">
    <property type="entry name" value="GMPK"/>
    <property type="match status" value="1"/>
</dbReference>
<organism evidence="15 16">
    <name type="scientific">Eubacterium oxidoreducens</name>
    <dbReference type="NCBI Taxonomy" id="1732"/>
    <lineage>
        <taxon>Bacteria</taxon>
        <taxon>Bacillati</taxon>
        <taxon>Bacillota</taxon>
        <taxon>Clostridia</taxon>
        <taxon>Eubacteriales</taxon>
        <taxon>Eubacteriaceae</taxon>
        <taxon>Eubacterium</taxon>
    </lineage>
</organism>
<dbReference type="Gene3D" id="3.30.63.10">
    <property type="entry name" value="Guanylate Kinase phosphate binding domain"/>
    <property type="match status" value="1"/>
</dbReference>
<dbReference type="Proteomes" id="UP000199228">
    <property type="component" value="Unassembled WGS sequence"/>
</dbReference>
<keyword evidence="16" id="KW-1185">Reference proteome</keyword>
<accession>A0A1G6AMJ1</accession>
<evidence type="ECO:0000256" key="8">
    <source>
        <dbReference type="ARBA" id="ARBA00022741"/>
    </source>
</evidence>
<dbReference type="EMBL" id="FMXR01000006">
    <property type="protein sequence ID" value="SDB09570.1"/>
    <property type="molecule type" value="Genomic_DNA"/>
</dbReference>
<evidence type="ECO:0000259" key="14">
    <source>
        <dbReference type="PROSITE" id="PS50052"/>
    </source>
</evidence>
<evidence type="ECO:0000256" key="1">
    <source>
        <dbReference type="ARBA" id="ARBA00003531"/>
    </source>
</evidence>
<evidence type="ECO:0000256" key="10">
    <source>
        <dbReference type="ARBA" id="ARBA00022840"/>
    </source>
</evidence>
<dbReference type="AlphaFoldDB" id="A0A1G6AMJ1"/>
<dbReference type="InterPro" id="IPR008144">
    <property type="entry name" value="Guanylate_kin-like_dom"/>
</dbReference>
<evidence type="ECO:0000256" key="5">
    <source>
        <dbReference type="ARBA" id="ARBA00016296"/>
    </source>
</evidence>
<dbReference type="OrthoDB" id="9808150at2"/>
<dbReference type="Pfam" id="PF00625">
    <property type="entry name" value="Guanylate_kin"/>
    <property type="match status" value="1"/>
</dbReference>
<keyword evidence="7 13" id="KW-0808">Transferase</keyword>
<keyword evidence="8 13" id="KW-0547">Nucleotide-binding</keyword>
<dbReference type="PANTHER" id="PTHR23117">
    <property type="entry name" value="GUANYLATE KINASE-RELATED"/>
    <property type="match status" value="1"/>
</dbReference>
<dbReference type="InterPro" id="IPR017665">
    <property type="entry name" value="Guanylate_kinase"/>
</dbReference>
<gene>
    <name evidence="13" type="primary">gmk</name>
    <name evidence="15" type="ORF">SAMN02910417_00723</name>
</gene>
<dbReference type="EC" id="2.7.4.8" evidence="4 13"/>
<evidence type="ECO:0000256" key="2">
    <source>
        <dbReference type="ARBA" id="ARBA00004496"/>
    </source>
</evidence>
<evidence type="ECO:0000256" key="12">
    <source>
        <dbReference type="ARBA" id="ARBA00048594"/>
    </source>
</evidence>
<evidence type="ECO:0000313" key="15">
    <source>
        <dbReference type="EMBL" id="SDB09570.1"/>
    </source>
</evidence>
<name>A0A1G6AMJ1_EUBOX</name>
<feature type="binding site" evidence="13">
    <location>
        <begin position="12"/>
        <end position="19"/>
    </location>
    <ligand>
        <name>ATP</name>
        <dbReference type="ChEBI" id="CHEBI:30616"/>
    </ligand>
</feature>
<dbReference type="GO" id="GO:0004385">
    <property type="term" value="F:GMP kinase activity"/>
    <property type="evidence" value="ECO:0007669"/>
    <property type="project" value="UniProtKB-UniRule"/>
</dbReference>
<comment type="subcellular location">
    <subcellularLocation>
        <location evidence="2 13">Cytoplasm</location>
    </subcellularLocation>
</comment>
<comment type="similarity">
    <text evidence="3 13">Belongs to the guanylate kinase family.</text>
</comment>
<evidence type="ECO:0000256" key="7">
    <source>
        <dbReference type="ARBA" id="ARBA00022679"/>
    </source>
</evidence>
<dbReference type="GO" id="GO:0005829">
    <property type="term" value="C:cytosol"/>
    <property type="evidence" value="ECO:0007669"/>
    <property type="project" value="TreeGrafter"/>
</dbReference>
<sequence length="211" mass="23932">MNKKGVLIVISGFAGAGKGSIVKGLLEHYPGKYALSTSATTRSPRPGEKHGKEYYFLSVEEFEEMIQKDSLIEYANYVGNYYGTPKEYVMKQLEDGQDVILEIEVQGALNVRKSFPDALLLFVTPPTAQILEQRLTGRGTETAAVVKQRMKRAYEESQMMKKYDYLIVNDSLEDAIKQTHSIIQNEHLKISQNCSFIKEIETQLNDFYKGE</sequence>
<evidence type="ECO:0000256" key="13">
    <source>
        <dbReference type="HAMAP-Rule" id="MF_00328"/>
    </source>
</evidence>
<evidence type="ECO:0000256" key="11">
    <source>
        <dbReference type="ARBA" id="ARBA00030128"/>
    </source>
</evidence>
<dbReference type="SMART" id="SM00072">
    <property type="entry name" value="GuKc"/>
    <property type="match status" value="1"/>
</dbReference>
<keyword evidence="10 13" id="KW-0067">ATP-binding</keyword>
<proteinExistence type="inferred from homology"/>
<reference evidence="15 16" key="1">
    <citation type="submission" date="2016-10" db="EMBL/GenBank/DDBJ databases">
        <authorList>
            <person name="de Groot N.N."/>
        </authorList>
    </citation>
    <scope>NUCLEOTIDE SEQUENCE [LARGE SCALE GENOMIC DNA]</scope>
    <source>
        <strain evidence="15 16">DSM 3217</strain>
    </source>
</reference>
<keyword evidence="9 13" id="KW-0418">Kinase</keyword>
<dbReference type="NCBIfam" id="TIGR03263">
    <property type="entry name" value="guanyl_kin"/>
    <property type="match status" value="1"/>
</dbReference>
<evidence type="ECO:0000256" key="4">
    <source>
        <dbReference type="ARBA" id="ARBA00012961"/>
    </source>
</evidence>
<dbReference type="PROSITE" id="PS50052">
    <property type="entry name" value="GUANYLATE_KINASE_2"/>
    <property type="match status" value="1"/>
</dbReference>
<dbReference type="PANTHER" id="PTHR23117:SF13">
    <property type="entry name" value="GUANYLATE KINASE"/>
    <property type="match status" value="1"/>
</dbReference>
<dbReference type="SUPFAM" id="SSF52540">
    <property type="entry name" value="P-loop containing nucleoside triphosphate hydrolases"/>
    <property type="match status" value="1"/>
</dbReference>
<comment type="function">
    <text evidence="1 13">Essential for recycling GMP and indirectly, cGMP.</text>
</comment>
<keyword evidence="6 13" id="KW-0963">Cytoplasm</keyword>
<protein>
    <recommendedName>
        <fullName evidence="5 13">Guanylate kinase</fullName>
        <ecNumber evidence="4 13">2.7.4.8</ecNumber>
    </recommendedName>
    <alternativeName>
        <fullName evidence="11 13">GMP kinase</fullName>
    </alternativeName>
</protein>
<feature type="domain" description="Guanylate kinase-like" evidence="14">
    <location>
        <begin position="5"/>
        <end position="184"/>
    </location>
</feature>
<dbReference type="Gene3D" id="3.40.50.300">
    <property type="entry name" value="P-loop containing nucleotide triphosphate hydrolases"/>
    <property type="match status" value="1"/>
</dbReference>
<dbReference type="STRING" id="1732.SAMN02910417_00723"/>
<dbReference type="GO" id="GO:0005524">
    <property type="term" value="F:ATP binding"/>
    <property type="evidence" value="ECO:0007669"/>
    <property type="project" value="UniProtKB-UniRule"/>
</dbReference>